<sequence length="268" mass="28351">MLRASLPMYDLPGLQAQTDAWWAALARAFRAEGLQDVPDILERGGDPAALWLSPDLLFSQTCGYPLTHALKGRVTLLATPEYDCPGCEGGFYFSEILVREDADYGDLTALKGARAVANEVGSQSGYNVLRAAVAPLAEDGRFFASLRLSGSHRASMAAVIAGEADVCAVDCVTYRLLAGTQPAAVAGLRRLVASPAAPALPYITRGDIAAADLERLRAGLRSAFADPALQDLRAELLLHKILVKPASAYDCICEMEAGAVALGYPEVA</sequence>
<organism evidence="1 2">
    <name type="scientific">Pelagibius litoralis</name>
    <dbReference type="NCBI Taxonomy" id="374515"/>
    <lineage>
        <taxon>Bacteria</taxon>
        <taxon>Pseudomonadati</taxon>
        <taxon>Pseudomonadota</taxon>
        <taxon>Alphaproteobacteria</taxon>
        <taxon>Rhodospirillales</taxon>
        <taxon>Rhodovibrionaceae</taxon>
        <taxon>Pelagibius</taxon>
    </lineage>
</organism>
<reference evidence="1" key="1">
    <citation type="submission" date="2020-03" db="EMBL/GenBank/DDBJ databases">
        <title>Genome of Pelagibius litoralis DSM 21314T.</title>
        <authorList>
            <person name="Wang G."/>
        </authorList>
    </citation>
    <scope>NUCLEOTIDE SEQUENCE</scope>
    <source>
        <strain evidence="1">DSM 21314</strain>
    </source>
</reference>
<comment type="caution">
    <text evidence="1">The sequence shown here is derived from an EMBL/GenBank/DDBJ whole genome shotgun (WGS) entry which is preliminary data.</text>
</comment>
<name>A0A967EWY7_9PROT</name>
<dbReference type="PANTHER" id="PTHR35841:SF1">
    <property type="entry name" value="PHOSPHONATES-BINDING PERIPLASMIC PROTEIN"/>
    <property type="match status" value="1"/>
</dbReference>
<dbReference type="Pfam" id="PF12974">
    <property type="entry name" value="Phosphonate-bd"/>
    <property type="match status" value="1"/>
</dbReference>
<dbReference type="AlphaFoldDB" id="A0A967EWY7"/>
<dbReference type="RefSeq" id="WP_167224079.1">
    <property type="nucleotide sequence ID" value="NZ_JAAQPH010000006.1"/>
</dbReference>
<dbReference type="SUPFAM" id="SSF53850">
    <property type="entry name" value="Periplasmic binding protein-like II"/>
    <property type="match status" value="1"/>
</dbReference>
<protein>
    <submittedName>
        <fullName evidence="1">PhnD/SsuA/transferrin family substrate-binding protein</fullName>
    </submittedName>
</protein>
<gene>
    <name evidence="1" type="ORF">HBA54_10245</name>
</gene>
<dbReference type="PANTHER" id="PTHR35841">
    <property type="entry name" value="PHOSPHONATES-BINDING PERIPLASMIC PROTEIN"/>
    <property type="match status" value="1"/>
</dbReference>
<proteinExistence type="predicted"/>
<dbReference type="Gene3D" id="3.40.190.10">
    <property type="entry name" value="Periplasmic binding protein-like II"/>
    <property type="match status" value="1"/>
</dbReference>
<evidence type="ECO:0000313" key="1">
    <source>
        <dbReference type="EMBL" id="NIA68973.1"/>
    </source>
</evidence>
<accession>A0A967EWY7</accession>
<evidence type="ECO:0000313" key="2">
    <source>
        <dbReference type="Proteomes" id="UP000761264"/>
    </source>
</evidence>
<dbReference type="Proteomes" id="UP000761264">
    <property type="component" value="Unassembled WGS sequence"/>
</dbReference>
<dbReference type="EMBL" id="JAAQPH010000006">
    <property type="protein sequence ID" value="NIA68973.1"/>
    <property type="molecule type" value="Genomic_DNA"/>
</dbReference>
<keyword evidence="2" id="KW-1185">Reference proteome</keyword>